<accession>A0A0F4YQD2</accession>
<proteinExistence type="predicted"/>
<dbReference type="EMBL" id="LASV01000254">
    <property type="protein sequence ID" value="KKA20492.1"/>
    <property type="molecule type" value="Genomic_DNA"/>
</dbReference>
<organism evidence="2 3">
    <name type="scientific">Rasamsonia emersonii (strain ATCC 16479 / CBS 393.64 / IMI 116815)</name>
    <dbReference type="NCBI Taxonomy" id="1408163"/>
    <lineage>
        <taxon>Eukaryota</taxon>
        <taxon>Fungi</taxon>
        <taxon>Dikarya</taxon>
        <taxon>Ascomycota</taxon>
        <taxon>Pezizomycotina</taxon>
        <taxon>Eurotiomycetes</taxon>
        <taxon>Eurotiomycetidae</taxon>
        <taxon>Eurotiales</taxon>
        <taxon>Trichocomaceae</taxon>
        <taxon>Rasamsonia</taxon>
    </lineage>
</organism>
<keyword evidence="3" id="KW-1185">Reference proteome</keyword>
<feature type="compositionally biased region" description="Polar residues" evidence="1">
    <location>
        <begin position="36"/>
        <end position="47"/>
    </location>
</feature>
<feature type="region of interest" description="Disordered" evidence="1">
    <location>
        <begin position="26"/>
        <end position="78"/>
    </location>
</feature>
<dbReference type="AlphaFoldDB" id="A0A0F4YQD2"/>
<name>A0A0F4YQD2_RASE3</name>
<dbReference type="RefSeq" id="XP_013327104.1">
    <property type="nucleotide sequence ID" value="XM_013471650.1"/>
</dbReference>
<dbReference type="GeneID" id="25317824"/>
<evidence type="ECO:0000313" key="2">
    <source>
        <dbReference type="EMBL" id="KKA20492.1"/>
    </source>
</evidence>
<sequence>MTTATNQSIRRHICIHLANETQQISRENTPIGIESKTPNNESKNSVSGGWHRPVVFRDAAPEEPHDDDRQESEESFKERPVDLAVRWIADVDADHKVEDLSNREKKGGRVWIRIRTHRSPLSQDAEDKDGLQDIVEDEANQREEKVENVKTDVAVITRQTRGKVAGPAEGGVQRNIPRADEEHRRRREKQRYRDGRAIVEELETDEGVQEENPASCRDRSHMNGGKALVKQSGERLRKQTIRTHLANHWIQRKSAHGEDLAY</sequence>
<reference evidence="2 3" key="1">
    <citation type="submission" date="2015-04" db="EMBL/GenBank/DDBJ databases">
        <authorList>
            <person name="Heijne W.H."/>
            <person name="Fedorova N.D."/>
            <person name="Nierman W.C."/>
            <person name="Vollebregt A.W."/>
            <person name="Zhao Z."/>
            <person name="Wu L."/>
            <person name="Kumar M."/>
            <person name="Stam H."/>
            <person name="van den Berg M.A."/>
            <person name="Pel H.J."/>
        </authorList>
    </citation>
    <scope>NUCLEOTIDE SEQUENCE [LARGE SCALE GENOMIC DNA]</scope>
    <source>
        <strain evidence="2 3">CBS 393.64</strain>
    </source>
</reference>
<feature type="compositionally biased region" description="Basic and acidic residues" evidence="1">
    <location>
        <begin position="59"/>
        <end position="78"/>
    </location>
</feature>
<protein>
    <submittedName>
        <fullName evidence="2">Uncharacterized protein</fullName>
    </submittedName>
</protein>
<comment type="caution">
    <text evidence="2">The sequence shown here is derived from an EMBL/GenBank/DDBJ whole genome shotgun (WGS) entry which is preliminary data.</text>
</comment>
<gene>
    <name evidence="2" type="ORF">T310_5480</name>
</gene>
<evidence type="ECO:0000256" key="1">
    <source>
        <dbReference type="SAM" id="MobiDB-lite"/>
    </source>
</evidence>
<dbReference type="Proteomes" id="UP000053958">
    <property type="component" value="Unassembled WGS sequence"/>
</dbReference>
<evidence type="ECO:0000313" key="3">
    <source>
        <dbReference type="Proteomes" id="UP000053958"/>
    </source>
</evidence>